<reference evidence="3 4" key="1">
    <citation type="journal article" date="2024" name="BMC Genomics">
        <title>De novo assembly and annotation of Popillia japonica's genome with initial clues to its potential as an invasive pest.</title>
        <authorList>
            <person name="Cucini C."/>
            <person name="Boschi S."/>
            <person name="Funari R."/>
            <person name="Cardaioli E."/>
            <person name="Iannotti N."/>
            <person name="Marturano G."/>
            <person name="Paoli F."/>
            <person name="Bruttini M."/>
            <person name="Carapelli A."/>
            <person name="Frati F."/>
            <person name="Nardi F."/>
        </authorList>
    </citation>
    <scope>NUCLEOTIDE SEQUENCE [LARGE SCALE GENOMIC DNA]</scope>
    <source>
        <strain evidence="3">DMR45628</strain>
    </source>
</reference>
<comment type="caution">
    <text evidence="3">The sequence shown here is derived from an EMBL/GenBank/DDBJ whole genome shotgun (WGS) entry which is preliminary data.</text>
</comment>
<gene>
    <name evidence="3" type="ORF">QE152_g32677</name>
</gene>
<accession>A0AAW1IYM0</accession>
<keyword evidence="4" id="KW-1185">Reference proteome</keyword>
<organism evidence="3 4">
    <name type="scientific">Popillia japonica</name>
    <name type="common">Japanese beetle</name>
    <dbReference type="NCBI Taxonomy" id="7064"/>
    <lineage>
        <taxon>Eukaryota</taxon>
        <taxon>Metazoa</taxon>
        <taxon>Ecdysozoa</taxon>
        <taxon>Arthropoda</taxon>
        <taxon>Hexapoda</taxon>
        <taxon>Insecta</taxon>
        <taxon>Pterygota</taxon>
        <taxon>Neoptera</taxon>
        <taxon>Endopterygota</taxon>
        <taxon>Coleoptera</taxon>
        <taxon>Polyphaga</taxon>
        <taxon>Scarabaeiformia</taxon>
        <taxon>Scarabaeidae</taxon>
        <taxon>Rutelinae</taxon>
        <taxon>Popillia</taxon>
    </lineage>
</organism>
<dbReference type="PANTHER" id="PTHR46599">
    <property type="entry name" value="PIGGYBAC TRANSPOSABLE ELEMENT-DERIVED PROTEIN 4"/>
    <property type="match status" value="1"/>
</dbReference>
<dbReference type="InterPro" id="IPR029526">
    <property type="entry name" value="PGBD"/>
</dbReference>
<protein>
    <submittedName>
        <fullName evidence="3">Transposase IS4</fullName>
    </submittedName>
</protein>
<evidence type="ECO:0000313" key="3">
    <source>
        <dbReference type="EMBL" id="KAK9695294.1"/>
    </source>
</evidence>
<evidence type="ECO:0000313" key="4">
    <source>
        <dbReference type="Proteomes" id="UP001458880"/>
    </source>
</evidence>
<feature type="region of interest" description="Disordered" evidence="1">
    <location>
        <begin position="1"/>
        <end position="42"/>
    </location>
</feature>
<dbReference type="Pfam" id="PF13843">
    <property type="entry name" value="DDE_Tnp_1_7"/>
    <property type="match status" value="1"/>
</dbReference>
<name>A0AAW1IYM0_POPJA</name>
<sequence length="221" mass="25528">MSYEENQKYRQSLLDELWPDDEQHPYENSSDDYKPSTSTEPDAVSEVIEFVIEGFRLDISEDEQFSDTNMLSPQYVNWEAVTGKSLKTFPFTTPSGCIDSVREMVDKAPIDFFNLFIDDEVINLMVVEINRYAAQKLNNLELLPHTRIRQWKGVTSQEMKKILGIHIWMGLCRFPNLASYWSKNVLYANNVKEVMSRNLLSCCCVLGILAITSVKMQEMTV</sequence>
<dbReference type="EMBL" id="JASPKY010000486">
    <property type="protein sequence ID" value="KAK9695294.1"/>
    <property type="molecule type" value="Genomic_DNA"/>
</dbReference>
<evidence type="ECO:0000259" key="2">
    <source>
        <dbReference type="Pfam" id="PF13843"/>
    </source>
</evidence>
<dbReference type="PANTHER" id="PTHR46599:SF3">
    <property type="entry name" value="PIGGYBAC TRANSPOSABLE ELEMENT-DERIVED PROTEIN 4"/>
    <property type="match status" value="1"/>
</dbReference>
<proteinExistence type="predicted"/>
<evidence type="ECO:0000256" key="1">
    <source>
        <dbReference type="SAM" id="MobiDB-lite"/>
    </source>
</evidence>
<dbReference type="AlphaFoldDB" id="A0AAW1IYM0"/>
<feature type="domain" description="PiggyBac transposable element-derived protein" evidence="2">
    <location>
        <begin position="109"/>
        <end position="198"/>
    </location>
</feature>
<dbReference type="Proteomes" id="UP001458880">
    <property type="component" value="Unassembled WGS sequence"/>
</dbReference>